<name>A0A5N7BLU5_9EURO</name>
<accession>A0A5N7BLU5</accession>
<protein>
    <submittedName>
        <fullName evidence="1">Uncharacterized protein</fullName>
    </submittedName>
</protein>
<dbReference type="OrthoDB" id="4497351at2759"/>
<sequence length="209" mass="23873">MSCFFGRSGRQAKQEERCARDEPVMEQSKPNMPAIDEDSQILSQCNCGYLAVEARSLIYRAPAFSLMETKDPGLDYLTHLMDLLEDISFCGNCSNVEDYRVFLQPLCYSILGLCQLFYRALKEMYIEMDLQPISPKGKEITVDDDRSLILCQNTYLQIERLHSSVQRLIKTLKDKPAFDGDAWWRIDSGAYRLVVCTASLSGSKPVLHY</sequence>
<organism evidence="1 2">
    <name type="scientific">Aspergillus bertholletiae</name>
    <dbReference type="NCBI Taxonomy" id="1226010"/>
    <lineage>
        <taxon>Eukaryota</taxon>
        <taxon>Fungi</taxon>
        <taxon>Dikarya</taxon>
        <taxon>Ascomycota</taxon>
        <taxon>Pezizomycotina</taxon>
        <taxon>Eurotiomycetes</taxon>
        <taxon>Eurotiomycetidae</taxon>
        <taxon>Eurotiales</taxon>
        <taxon>Aspergillaceae</taxon>
        <taxon>Aspergillus</taxon>
        <taxon>Aspergillus subgen. Circumdati</taxon>
    </lineage>
</organism>
<reference evidence="1 2" key="1">
    <citation type="submission" date="2019-04" db="EMBL/GenBank/DDBJ databases">
        <title>Friends and foes A comparative genomics studyof 23 Aspergillus species from section Flavi.</title>
        <authorList>
            <consortium name="DOE Joint Genome Institute"/>
            <person name="Kjaerbolling I."/>
            <person name="Vesth T."/>
            <person name="Frisvad J.C."/>
            <person name="Nybo J.L."/>
            <person name="Theobald S."/>
            <person name="Kildgaard S."/>
            <person name="Isbrandt T."/>
            <person name="Kuo A."/>
            <person name="Sato A."/>
            <person name="Lyhne E.K."/>
            <person name="Kogle M.E."/>
            <person name="Wiebenga A."/>
            <person name="Kun R.S."/>
            <person name="Lubbers R.J."/>
            <person name="Makela M.R."/>
            <person name="Barry K."/>
            <person name="Chovatia M."/>
            <person name="Clum A."/>
            <person name="Daum C."/>
            <person name="Haridas S."/>
            <person name="He G."/>
            <person name="LaButti K."/>
            <person name="Lipzen A."/>
            <person name="Mondo S."/>
            <person name="Riley R."/>
            <person name="Salamov A."/>
            <person name="Simmons B.A."/>
            <person name="Magnuson J.K."/>
            <person name="Henrissat B."/>
            <person name="Mortensen U.H."/>
            <person name="Larsen T.O."/>
            <person name="Devries R.P."/>
            <person name="Grigoriev I.V."/>
            <person name="Machida M."/>
            <person name="Baker S.E."/>
            <person name="Andersen M.R."/>
        </authorList>
    </citation>
    <scope>NUCLEOTIDE SEQUENCE [LARGE SCALE GENOMIC DNA]</scope>
    <source>
        <strain evidence="1 2">IBT 29228</strain>
    </source>
</reference>
<keyword evidence="2" id="KW-1185">Reference proteome</keyword>
<dbReference type="EMBL" id="ML736159">
    <property type="protein sequence ID" value="KAE8382771.1"/>
    <property type="molecule type" value="Genomic_DNA"/>
</dbReference>
<evidence type="ECO:0000313" key="1">
    <source>
        <dbReference type="EMBL" id="KAE8382771.1"/>
    </source>
</evidence>
<gene>
    <name evidence="1" type="ORF">BDV26DRAFT_288076</name>
</gene>
<evidence type="ECO:0000313" key="2">
    <source>
        <dbReference type="Proteomes" id="UP000326198"/>
    </source>
</evidence>
<proteinExistence type="predicted"/>
<dbReference type="Proteomes" id="UP000326198">
    <property type="component" value="Unassembled WGS sequence"/>
</dbReference>
<dbReference type="AlphaFoldDB" id="A0A5N7BLU5"/>